<dbReference type="Proteomes" id="UP000481030">
    <property type="component" value="Unassembled WGS sequence"/>
</dbReference>
<name>A0A6L3V166_9BACI</name>
<evidence type="ECO:0000256" key="2">
    <source>
        <dbReference type="ARBA" id="ARBA00022801"/>
    </source>
</evidence>
<dbReference type="AlphaFoldDB" id="A0A6L3V166"/>
<dbReference type="RefSeq" id="WP_151537047.1">
    <property type="nucleotide sequence ID" value="NZ_WBOS01000019.1"/>
</dbReference>
<dbReference type="CDD" id="cd10917">
    <property type="entry name" value="CE4_NodB_like_6s_7s"/>
    <property type="match status" value="1"/>
</dbReference>
<evidence type="ECO:0000313" key="5">
    <source>
        <dbReference type="EMBL" id="KAB2329375.1"/>
    </source>
</evidence>
<dbReference type="GO" id="GO:0016020">
    <property type="term" value="C:membrane"/>
    <property type="evidence" value="ECO:0007669"/>
    <property type="project" value="TreeGrafter"/>
</dbReference>
<dbReference type="PROSITE" id="PS51677">
    <property type="entry name" value="NODB"/>
    <property type="match status" value="1"/>
</dbReference>
<dbReference type="PANTHER" id="PTHR10587:SF133">
    <property type="entry name" value="CHITIN DEACETYLASE 1-RELATED"/>
    <property type="match status" value="1"/>
</dbReference>
<evidence type="ECO:0000259" key="3">
    <source>
        <dbReference type="PROSITE" id="PS51677"/>
    </source>
</evidence>
<keyword evidence="1" id="KW-0479">Metal-binding</keyword>
<dbReference type="GO" id="GO:0046872">
    <property type="term" value="F:metal ion binding"/>
    <property type="evidence" value="ECO:0007669"/>
    <property type="project" value="UniProtKB-KW"/>
</dbReference>
<dbReference type="InterPro" id="IPR011330">
    <property type="entry name" value="Glyco_hydro/deAcase_b/a-brl"/>
</dbReference>
<dbReference type="InterPro" id="IPR018392">
    <property type="entry name" value="LysM"/>
</dbReference>
<feature type="domain" description="NodB homology" evidence="3">
    <location>
        <begin position="131"/>
        <end position="312"/>
    </location>
</feature>
<keyword evidence="6" id="KW-1185">Reference proteome</keyword>
<dbReference type="InterPro" id="IPR036779">
    <property type="entry name" value="LysM_dom_sf"/>
</dbReference>
<proteinExistence type="predicted"/>
<keyword evidence="2" id="KW-0378">Hydrolase</keyword>
<dbReference type="PROSITE" id="PS51782">
    <property type="entry name" value="LYSM"/>
    <property type="match status" value="2"/>
</dbReference>
<dbReference type="InterPro" id="IPR002509">
    <property type="entry name" value="NODB_dom"/>
</dbReference>
<dbReference type="Gene3D" id="3.20.20.370">
    <property type="entry name" value="Glycoside hydrolase/deacetylase"/>
    <property type="match status" value="1"/>
</dbReference>
<dbReference type="SUPFAM" id="SSF54106">
    <property type="entry name" value="LysM domain"/>
    <property type="match status" value="2"/>
</dbReference>
<dbReference type="InterPro" id="IPR050248">
    <property type="entry name" value="Polysacc_deacetylase_ArnD"/>
</dbReference>
<dbReference type="Pfam" id="PF01522">
    <property type="entry name" value="Polysacc_deac_1"/>
    <property type="match status" value="1"/>
</dbReference>
<evidence type="ECO:0000313" key="6">
    <source>
        <dbReference type="Proteomes" id="UP000481030"/>
    </source>
</evidence>
<dbReference type="SMART" id="SM00257">
    <property type="entry name" value="LysM"/>
    <property type="match status" value="2"/>
</dbReference>
<dbReference type="Gene3D" id="3.10.350.10">
    <property type="entry name" value="LysM domain"/>
    <property type="match status" value="2"/>
</dbReference>
<gene>
    <name evidence="5" type="ORF">F7731_22575</name>
</gene>
<evidence type="ECO:0000259" key="4">
    <source>
        <dbReference type="PROSITE" id="PS51782"/>
    </source>
</evidence>
<reference evidence="5 6" key="1">
    <citation type="journal article" date="2016" name="Antonie Van Leeuwenhoek">
        <title>Bacillus depressus sp. nov., isolated from soil of a sunflower field.</title>
        <authorList>
            <person name="Wei X."/>
            <person name="Xin D."/>
            <person name="Xin Y."/>
            <person name="Zhang H."/>
            <person name="Wang T."/>
            <person name="Zhang J."/>
        </authorList>
    </citation>
    <scope>NUCLEOTIDE SEQUENCE [LARGE SCALE GENOMIC DNA]</scope>
    <source>
        <strain evidence="5 6">BZ1</strain>
    </source>
</reference>
<dbReference type="GO" id="GO:0016810">
    <property type="term" value="F:hydrolase activity, acting on carbon-nitrogen (but not peptide) bonds"/>
    <property type="evidence" value="ECO:0007669"/>
    <property type="project" value="InterPro"/>
</dbReference>
<dbReference type="GO" id="GO:0005975">
    <property type="term" value="P:carbohydrate metabolic process"/>
    <property type="evidence" value="ECO:0007669"/>
    <property type="project" value="InterPro"/>
</dbReference>
<feature type="domain" description="LysM" evidence="4">
    <location>
        <begin position="26"/>
        <end position="69"/>
    </location>
</feature>
<comment type="caution">
    <text evidence="5">The sequence shown here is derived from an EMBL/GenBank/DDBJ whole genome shotgun (WGS) entry which is preliminary data.</text>
</comment>
<protein>
    <submittedName>
        <fullName evidence="5">Polysaccharide deacetylase family protein</fullName>
    </submittedName>
</protein>
<sequence length="320" mass="36646">MLKKATILIAFILVCLPMFDKFAIAEAYIVQSGDNLSKISNKYETSVEKIVNLNKLLTTVIEPGQYLEIPKTYIVSEGDTLYKISIKLGVSIPELLEVNPTIENPNWIYPNQRFNVPIKNEMIYMGNTSKKRIALTFDDGPEDIYTPQILEILRQKGVKATFFVIGERAKKYPEQLRQIYKEGHAIGNHTWDHPHLPELTDQQFNKNIQSTTAEIEKIIGYKPELFRPPYGEIEDRQVAMLNKQGYRSIMWTADTKDWSGVSAEEIVSRVKQDTRPGVIVLQHNYHASGQFETVKALPQIIDELRVQGYEFVTVPTLLDN</sequence>
<dbReference type="OrthoDB" id="9812065at2"/>
<dbReference type="SUPFAM" id="SSF88713">
    <property type="entry name" value="Glycoside hydrolase/deacetylase"/>
    <property type="match status" value="1"/>
</dbReference>
<dbReference type="Pfam" id="PF01476">
    <property type="entry name" value="LysM"/>
    <property type="match status" value="2"/>
</dbReference>
<evidence type="ECO:0000256" key="1">
    <source>
        <dbReference type="ARBA" id="ARBA00022723"/>
    </source>
</evidence>
<feature type="domain" description="LysM" evidence="4">
    <location>
        <begin position="71"/>
        <end position="116"/>
    </location>
</feature>
<dbReference type="PANTHER" id="PTHR10587">
    <property type="entry name" value="GLYCOSYL TRANSFERASE-RELATED"/>
    <property type="match status" value="1"/>
</dbReference>
<organism evidence="5 6">
    <name type="scientific">Cytobacillus depressus</name>
    <dbReference type="NCBI Taxonomy" id="1602942"/>
    <lineage>
        <taxon>Bacteria</taxon>
        <taxon>Bacillati</taxon>
        <taxon>Bacillota</taxon>
        <taxon>Bacilli</taxon>
        <taxon>Bacillales</taxon>
        <taxon>Bacillaceae</taxon>
        <taxon>Cytobacillus</taxon>
    </lineage>
</organism>
<accession>A0A6L3V166</accession>
<dbReference type="CDD" id="cd00118">
    <property type="entry name" value="LysM"/>
    <property type="match status" value="2"/>
</dbReference>
<dbReference type="EMBL" id="WBOS01000019">
    <property type="protein sequence ID" value="KAB2329375.1"/>
    <property type="molecule type" value="Genomic_DNA"/>
</dbReference>